<proteinExistence type="predicted"/>
<sequence length="171" mass="18205">MKFPLFLCTLALSLTVLFMPSAQERTAGGSLGNEASWSALRNMIDKTNGDVNVVRVDLNAMKNCAAQGKIWKPGAGCVLAAADPSVLNNVTYCGSHGMVFNGSGCVQPSTPAPNCRIEMFSTLNPSGGYMVLQPQNQGYKCVYSSRWQGSGGQYDSPTDNYSSICAKIVCN</sequence>
<evidence type="ECO:0008006" key="4">
    <source>
        <dbReference type="Google" id="ProtNLM"/>
    </source>
</evidence>
<protein>
    <recommendedName>
        <fullName evidence="4">Secreted protein</fullName>
    </recommendedName>
</protein>
<evidence type="ECO:0000256" key="1">
    <source>
        <dbReference type="SAM" id="SignalP"/>
    </source>
</evidence>
<comment type="caution">
    <text evidence="2">The sequence shown here is derived from an EMBL/GenBank/DDBJ whole genome shotgun (WGS) entry which is preliminary data.</text>
</comment>
<keyword evidence="1" id="KW-0732">Signal</keyword>
<dbReference type="Proteomes" id="UP000320948">
    <property type="component" value="Unassembled WGS sequence"/>
</dbReference>
<evidence type="ECO:0000313" key="3">
    <source>
        <dbReference type="Proteomes" id="UP000320948"/>
    </source>
</evidence>
<feature type="chain" id="PRO_5026941603" description="Secreted protein" evidence="1">
    <location>
        <begin position="23"/>
        <end position="171"/>
    </location>
</feature>
<gene>
    <name evidence="2" type="ORF">DI628_02725</name>
</gene>
<feature type="signal peptide" evidence="1">
    <location>
        <begin position="1"/>
        <end position="22"/>
    </location>
</feature>
<evidence type="ECO:0000313" key="2">
    <source>
        <dbReference type="EMBL" id="TKW61556.1"/>
    </source>
</evidence>
<organism evidence="2 3">
    <name type="scientific">Blastochloris viridis</name>
    <name type="common">Rhodopseudomonas viridis</name>
    <dbReference type="NCBI Taxonomy" id="1079"/>
    <lineage>
        <taxon>Bacteria</taxon>
        <taxon>Pseudomonadati</taxon>
        <taxon>Pseudomonadota</taxon>
        <taxon>Alphaproteobacteria</taxon>
        <taxon>Hyphomicrobiales</taxon>
        <taxon>Blastochloridaceae</taxon>
        <taxon>Blastochloris</taxon>
    </lineage>
</organism>
<dbReference type="EMBL" id="VAFM01000001">
    <property type="protein sequence ID" value="TKW61556.1"/>
    <property type="molecule type" value="Genomic_DNA"/>
</dbReference>
<dbReference type="AlphaFoldDB" id="A0A6N4R3N8"/>
<name>A0A6N4R3N8_BLAVI</name>
<accession>A0A6N4R3N8</accession>
<reference evidence="2 3" key="1">
    <citation type="journal article" date="2017" name="Nat. Commun.">
        <title>In situ click chemistry generation of cyclooxygenase-2 inhibitors.</title>
        <authorList>
            <person name="Bhardwaj A."/>
            <person name="Kaur J."/>
            <person name="Wuest M."/>
            <person name="Wuest F."/>
        </authorList>
    </citation>
    <scope>NUCLEOTIDE SEQUENCE [LARGE SCALE GENOMIC DNA]</scope>
    <source>
        <strain evidence="2">S2_018_000_R2_106</strain>
    </source>
</reference>